<dbReference type="PANTHER" id="PTHR35936:SF19">
    <property type="entry name" value="AMINO-ACID-BINDING PROTEIN YXEM-RELATED"/>
    <property type="match status" value="1"/>
</dbReference>
<accession>A0ABT9YS41</accession>
<dbReference type="RefSeq" id="WP_307121998.1">
    <property type="nucleotide sequence ID" value="NZ_JAUSTM010000012.1"/>
</dbReference>
<dbReference type="PROSITE" id="PS51257">
    <property type="entry name" value="PROKAR_LIPOPROTEIN"/>
    <property type="match status" value="1"/>
</dbReference>
<dbReference type="EMBL" id="JAUSTM010000012">
    <property type="protein sequence ID" value="MDQ0222820.1"/>
    <property type="molecule type" value="Genomic_DNA"/>
</dbReference>
<dbReference type="Gene3D" id="3.40.190.10">
    <property type="entry name" value="Periplasmic binding protein-like II"/>
    <property type="match status" value="2"/>
</dbReference>
<feature type="chain" id="PRO_5045174550" evidence="2">
    <location>
        <begin position="20"/>
        <end position="271"/>
    </location>
</feature>
<dbReference type="PANTHER" id="PTHR35936">
    <property type="entry name" value="MEMBRANE-BOUND LYTIC MUREIN TRANSGLYCOSYLASE F"/>
    <property type="match status" value="1"/>
</dbReference>
<dbReference type="Proteomes" id="UP001223079">
    <property type="component" value="Unassembled WGS sequence"/>
</dbReference>
<feature type="signal peptide" evidence="2">
    <location>
        <begin position="1"/>
        <end position="19"/>
    </location>
</feature>
<proteinExistence type="predicted"/>
<comment type="caution">
    <text evidence="4">The sequence shown here is derived from an EMBL/GenBank/DDBJ whole genome shotgun (WGS) entry which is preliminary data.</text>
</comment>
<protein>
    <submittedName>
        <fullName evidence="4">Polar amino acid transport system substrate-binding protein</fullName>
    </submittedName>
</protein>
<reference evidence="4 5" key="1">
    <citation type="submission" date="2023-07" db="EMBL/GenBank/DDBJ databases">
        <title>Genomic Encyclopedia of Type Strains, Phase IV (KMG-IV): sequencing the most valuable type-strain genomes for metagenomic binning, comparative biology and taxonomic classification.</title>
        <authorList>
            <person name="Goeker M."/>
        </authorList>
    </citation>
    <scope>NUCLEOTIDE SEQUENCE [LARGE SCALE GENOMIC DNA]</scope>
    <source>
        <strain evidence="4 5">DSM 105143</strain>
    </source>
</reference>
<evidence type="ECO:0000259" key="3">
    <source>
        <dbReference type="SMART" id="SM00062"/>
    </source>
</evidence>
<evidence type="ECO:0000313" key="5">
    <source>
        <dbReference type="Proteomes" id="UP001223079"/>
    </source>
</evidence>
<gene>
    <name evidence="4" type="ORF">J2S23_001378</name>
</gene>
<dbReference type="Pfam" id="PF00497">
    <property type="entry name" value="SBP_bac_3"/>
    <property type="match status" value="1"/>
</dbReference>
<organism evidence="4 5">
    <name type="scientific">Streptococcus moroccensis</name>
    <dbReference type="NCBI Taxonomy" id="1451356"/>
    <lineage>
        <taxon>Bacteria</taxon>
        <taxon>Bacillati</taxon>
        <taxon>Bacillota</taxon>
        <taxon>Bacilli</taxon>
        <taxon>Lactobacillales</taxon>
        <taxon>Streptococcaceae</taxon>
        <taxon>Streptococcus</taxon>
    </lineage>
</organism>
<sequence>MGKKTLWLGVTLAASFVLGACQSNPTAESRANGAKEVVVATAGDVRPFSYEEGDDLTGYDIEVLKAADELLADYQFTYKKTAWESIFIGLDSGHYQIAANNLSYTAERAEKYLYSLPIATNPMVMAVVPDSPITSLDDIGGKTTRDDTGTSTAQLVEEWSQAHSDNPSVVEYSGENVTKRLIDLEAGQFDYLIFDKVSIENIIREQELDLKVVEIETKGNPMNYFIFADDQNDLQEAFNQALQELYKTGKLEEISQEFFGGSYLPDEAELQ</sequence>
<dbReference type="CDD" id="cd13710">
    <property type="entry name" value="PBP2_TcyK"/>
    <property type="match status" value="1"/>
</dbReference>
<evidence type="ECO:0000313" key="4">
    <source>
        <dbReference type="EMBL" id="MDQ0222820.1"/>
    </source>
</evidence>
<keyword evidence="1 2" id="KW-0732">Signal</keyword>
<dbReference type="SUPFAM" id="SSF53850">
    <property type="entry name" value="Periplasmic binding protein-like II"/>
    <property type="match status" value="1"/>
</dbReference>
<evidence type="ECO:0000256" key="2">
    <source>
        <dbReference type="SAM" id="SignalP"/>
    </source>
</evidence>
<evidence type="ECO:0000256" key="1">
    <source>
        <dbReference type="ARBA" id="ARBA00022729"/>
    </source>
</evidence>
<name>A0ABT9YS41_9STRE</name>
<dbReference type="SMART" id="SM00062">
    <property type="entry name" value="PBPb"/>
    <property type="match status" value="1"/>
</dbReference>
<keyword evidence="5" id="KW-1185">Reference proteome</keyword>
<dbReference type="InterPro" id="IPR001638">
    <property type="entry name" value="Solute-binding_3/MltF_N"/>
</dbReference>
<feature type="domain" description="Solute-binding protein family 3/N-terminal" evidence="3">
    <location>
        <begin position="36"/>
        <end position="262"/>
    </location>
</feature>